<sequence length="96" mass="10746">MPKAKAKVKFSSNIPEGESKVDQTIRLINGNKYGSNDKTGRGQKMNTALKHIEALFGSQYDMPKDKGLKLIDKLRTTADRWEGLLEGVTAEESEEY</sequence>
<reference evidence="1" key="1">
    <citation type="submission" date="2018-05" db="EMBL/GenBank/DDBJ databases">
        <authorList>
            <person name="Lanie J.A."/>
            <person name="Ng W.-L."/>
            <person name="Kazmierczak K.M."/>
            <person name="Andrzejewski T.M."/>
            <person name="Davidsen T.M."/>
            <person name="Wayne K.J."/>
            <person name="Tettelin H."/>
            <person name="Glass J.I."/>
            <person name="Rusch D."/>
            <person name="Podicherti R."/>
            <person name="Tsui H.-C.T."/>
            <person name="Winkler M.E."/>
        </authorList>
    </citation>
    <scope>NUCLEOTIDE SEQUENCE</scope>
</reference>
<evidence type="ECO:0000313" key="1">
    <source>
        <dbReference type="EMBL" id="SVC62988.1"/>
    </source>
</evidence>
<organism evidence="1">
    <name type="scientific">marine metagenome</name>
    <dbReference type="NCBI Taxonomy" id="408172"/>
    <lineage>
        <taxon>unclassified sequences</taxon>
        <taxon>metagenomes</taxon>
        <taxon>ecological metagenomes</taxon>
    </lineage>
</organism>
<name>A0A382NR64_9ZZZZ</name>
<protein>
    <submittedName>
        <fullName evidence="1">Uncharacterized protein</fullName>
    </submittedName>
</protein>
<dbReference type="AlphaFoldDB" id="A0A382NR64"/>
<proteinExistence type="predicted"/>
<accession>A0A382NR64</accession>
<dbReference type="EMBL" id="UINC01101842">
    <property type="protein sequence ID" value="SVC62988.1"/>
    <property type="molecule type" value="Genomic_DNA"/>
</dbReference>
<gene>
    <name evidence="1" type="ORF">METZ01_LOCUS315842</name>
</gene>